<dbReference type="Proteomes" id="UP000261222">
    <property type="component" value="Unassembled WGS sequence"/>
</dbReference>
<dbReference type="RefSeq" id="WP_117738843.1">
    <property type="nucleotide sequence ID" value="NZ_QRJH01000001.1"/>
</dbReference>
<dbReference type="EMBL" id="QRJH01000001">
    <property type="protein sequence ID" value="RHH21430.1"/>
    <property type="molecule type" value="Genomic_DNA"/>
</dbReference>
<dbReference type="Proteomes" id="UP000284024">
    <property type="component" value="Unassembled WGS sequence"/>
</dbReference>
<dbReference type="AlphaFoldDB" id="A0A3E5ABV1"/>
<evidence type="ECO:0000313" key="4">
    <source>
        <dbReference type="Proteomes" id="UP000284024"/>
    </source>
</evidence>
<gene>
    <name evidence="2" type="ORF">DW222_03115</name>
    <name evidence="1" type="ORF">DXB81_03525</name>
</gene>
<comment type="caution">
    <text evidence="1">The sequence shown here is derived from an EMBL/GenBank/DDBJ whole genome shotgun (WGS) entry which is preliminary data.</text>
</comment>
<organism evidence="1 3">
    <name type="scientific">Blautia obeum</name>
    <dbReference type="NCBI Taxonomy" id="40520"/>
    <lineage>
        <taxon>Bacteria</taxon>
        <taxon>Bacillati</taxon>
        <taxon>Bacillota</taxon>
        <taxon>Clostridia</taxon>
        <taxon>Lachnospirales</taxon>
        <taxon>Lachnospiraceae</taxon>
        <taxon>Blautia</taxon>
    </lineage>
</organism>
<name>A0A3E5ABV1_9FIRM</name>
<reference evidence="3 4" key="1">
    <citation type="submission" date="2018-08" db="EMBL/GenBank/DDBJ databases">
        <title>A genome reference for cultivated species of the human gut microbiota.</title>
        <authorList>
            <person name="Zou Y."/>
            <person name="Xue W."/>
            <person name="Luo G."/>
        </authorList>
    </citation>
    <scope>NUCLEOTIDE SEQUENCE [LARGE SCALE GENOMIC DNA]</scope>
    <source>
        <strain evidence="2 4">AM18-2AC</strain>
        <strain evidence="1 3">OM06-11AA</strain>
    </source>
</reference>
<evidence type="ECO:0000313" key="2">
    <source>
        <dbReference type="EMBL" id="RHH21430.1"/>
    </source>
</evidence>
<evidence type="ECO:0000313" key="1">
    <source>
        <dbReference type="EMBL" id="RGN07600.1"/>
    </source>
</evidence>
<evidence type="ECO:0000313" key="3">
    <source>
        <dbReference type="Proteomes" id="UP000261222"/>
    </source>
</evidence>
<protein>
    <submittedName>
        <fullName evidence="1">Uncharacterized protein</fullName>
    </submittedName>
</protein>
<sequence>MDSDRKEVQNKVLKELSVEEIYNYYEQANIKEKEWIKQLVFECQIVQDIGRNIRKIKVDKTIYILEKLGFKWAPVGKKEFMSAYKEIKKL</sequence>
<proteinExistence type="predicted"/>
<dbReference type="EMBL" id="QSUB01000001">
    <property type="protein sequence ID" value="RGN07600.1"/>
    <property type="molecule type" value="Genomic_DNA"/>
</dbReference>
<accession>A0A3E5ABV1</accession>